<organism evidence="1 2">
    <name type="scientific">Streblomastix strix</name>
    <dbReference type="NCBI Taxonomy" id="222440"/>
    <lineage>
        <taxon>Eukaryota</taxon>
        <taxon>Metamonada</taxon>
        <taxon>Preaxostyla</taxon>
        <taxon>Oxymonadida</taxon>
        <taxon>Streblomastigidae</taxon>
        <taxon>Streblomastix</taxon>
    </lineage>
</organism>
<sequence length="127" mass="13986">MILLLSSQYFFDNSATITELKDQTFTSHLDDITVSGELNEFIITKCSFTRFYDEGKDGSTFKAKVYYGGKLSIEDSQFIKCKTNLQGDGGIFASVTGVNSLITSADGLKFEDCLCYGNFLTTGSTIM</sequence>
<evidence type="ECO:0008006" key="3">
    <source>
        <dbReference type="Google" id="ProtNLM"/>
    </source>
</evidence>
<name>A0A5J4T686_9EUKA</name>
<comment type="caution">
    <text evidence="1">The sequence shown here is derived from an EMBL/GenBank/DDBJ whole genome shotgun (WGS) entry which is preliminary data.</text>
</comment>
<protein>
    <recommendedName>
        <fullName evidence="3">Right handed beta helix domain-containing protein</fullName>
    </recommendedName>
</protein>
<evidence type="ECO:0000313" key="2">
    <source>
        <dbReference type="Proteomes" id="UP000324800"/>
    </source>
</evidence>
<evidence type="ECO:0000313" key="1">
    <source>
        <dbReference type="EMBL" id="KAA6353221.1"/>
    </source>
</evidence>
<dbReference type="AlphaFoldDB" id="A0A5J4T686"/>
<dbReference type="EMBL" id="SNRW01038536">
    <property type="protein sequence ID" value="KAA6353221.1"/>
    <property type="molecule type" value="Genomic_DNA"/>
</dbReference>
<gene>
    <name evidence="1" type="ORF">EZS28_051252</name>
</gene>
<dbReference type="Proteomes" id="UP000324800">
    <property type="component" value="Unassembled WGS sequence"/>
</dbReference>
<dbReference type="OrthoDB" id="5970941at2759"/>
<proteinExistence type="predicted"/>
<reference evidence="1 2" key="1">
    <citation type="submission" date="2019-03" db="EMBL/GenBank/DDBJ databases">
        <title>Single cell metagenomics reveals metabolic interactions within the superorganism composed of flagellate Streblomastix strix and complex community of Bacteroidetes bacteria on its surface.</title>
        <authorList>
            <person name="Treitli S.C."/>
            <person name="Kolisko M."/>
            <person name="Husnik F."/>
            <person name="Keeling P."/>
            <person name="Hampl V."/>
        </authorList>
    </citation>
    <scope>NUCLEOTIDE SEQUENCE [LARGE SCALE GENOMIC DNA]</scope>
    <source>
        <strain evidence="1">ST1C</strain>
    </source>
</reference>
<accession>A0A5J4T686</accession>